<sequence length="98" mass="11373">TVKSRPDAILSKFYTEVRTERGDRYKKSSLFADIINNKDFSDSKKVFLAAVFVDLMLYFGRGGRENIHDFKITDFAATRDSKGKVYIYMKTDKVTKTR</sequence>
<accession>A0ABQ9E359</accession>
<dbReference type="PANTHER" id="PTHR21446:SF12">
    <property type="entry name" value="POTASSIUM CHANNEL TETRAMERIZATION DOMAIN CONTAINING 1"/>
    <property type="match status" value="1"/>
</dbReference>
<name>A0ABQ9E359_TEGGR</name>
<keyword evidence="2" id="KW-1185">Reference proteome</keyword>
<reference evidence="1 2" key="1">
    <citation type="submission" date="2022-12" db="EMBL/GenBank/DDBJ databases">
        <title>Chromosome-level genome of Tegillarca granosa.</title>
        <authorList>
            <person name="Kim J."/>
        </authorList>
    </citation>
    <scope>NUCLEOTIDE SEQUENCE [LARGE SCALE GENOMIC DNA]</scope>
    <source>
        <strain evidence="1">Teg-2019</strain>
        <tissue evidence="1">Adductor muscle</tissue>
    </source>
</reference>
<gene>
    <name evidence="1" type="ORF">KUTeg_024471</name>
</gene>
<dbReference type="Proteomes" id="UP001217089">
    <property type="component" value="Unassembled WGS sequence"/>
</dbReference>
<comment type="caution">
    <text evidence="1">The sequence shown here is derived from an EMBL/GenBank/DDBJ whole genome shotgun (WGS) entry which is preliminary data.</text>
</comment>
<evidence type="ECO:0000313" key="2">
    <source>
        <dbReference type="Proteomes" id="UP001217089"/>
    </source>
</evidence>
<proteinExistence type="predicted"/>
<protein>
    <submittedName>
        <fullName evidence="1">Uncharacterized protein</fullName>
    </submittedName>
</protein>
<feature type="non-terminal residue" evidence="1">
    <location>
        <position position="1"/>
    </location>
</feature>
<organism evidence="1 2">
    <name type="scientific">Tegillarca granosa</name>
    <name type="common">Malaysian cockle</name>
    <name type="synonym">Anadara granosa</name>
    <dbReference type="NCBI Taxonomy" id="220873"/>
    <lineage>
        <taxon>Eukaryota</taxon>
        <taxon>Metazoa</taxon>
        <taxon>Spiralia</taxon>
        <taxon>Lophotrochozoa</taxon>
        <taxon>Mollusca</taxon>
        <taxon>Bivalvia</taxon>
        <taxon>Autobranchia</taxon>
        <taxon>Pteriomorphia</taxon>
        <taxon>Arcoida</taxon>
        <taxon>Arcoidea</taxon>
        <taxon>Arcidae</taxon>
        <taxon>Tegillarca</taxon>
    </lineage>
</organism>
<dbReference type="PANTHER" id="PTHR21446">
    <property type="entry name" value="DUF3504 DOMAIN-CONTAINING PROTEIN"/>
    <property type="match status" value="1"/>
</dbReference>
<dbReference type="InterPro" id="IPR052787">
    <property type="entry name" value="MAVS"/>
</dbReference>
<evidence type="ECO:0000313" key="1">
    <source>
        <dbReference type="EMBL" id="KAJ8297940.1"/>
    </source>
</evidence>
<dbReference type="EMBL" id="JARBDR010000923">
    <property type="protein sequence ID" value="KAJ8297940.1"/>
    <property type="molecule type" value="Genomic_DNA"/>
</dbReference>